<proteinExistence type="predicted"/>
<dbReference type="InterPro" id="IPR027417">
    <property type="entry name" value="P-loop_NTPase"/>
</dbReference>
<reference evidence="2" key="1">
    <citation type="submission" date="2016-11" db="EMBL/GenBank/DDBJ databases">
        <authorList>
            <person name="Varghese N."/>
            <person name="Submissions S."/>
        </authorList>
    </citation>
    <scope>NUCLEOTIDE SEQUENCE [LARGE SCALE GENOMIC DNA]</scope>
    <source>
        <strain evidence="2">DSM 9756</strain>
    </source>
</reference>
<accession>A0A1M5HXF8</accession>
<sequence length="429" mass="47661">METQQPKIFGIGLSKTGTTSLANALAILGYRVKDNPGLRHYTPGSLPDELITVVDAHDAVTDTPIPSFFRQLDERYPGSKFILTVRDRTAWLRSCRKQFTQAHAEKQSEAHRRLFMDLYGCVTFDEDKFSSGYERHLNRVLEYFSDRPEDLLILDITGGEGWEKLCPFLGRSIPDQPFPKANVTRISWLPMDAIADIVQEAAESLSPALPWPWRRLRGAPLNPTRVAKIFLASAVRILNPLGPDLVCSYLHRLISRRLESVDPSIPIVSPLSPVPAWEQRKRWNHLWYVDTGIRVLPGAKASPAGRISVALIQDGQPLMGAVYDFHKDTLICGRIGKGAFVQDATEGRRNLQSFGESAPTAVVACLGKHLGTGSEDPIVRAGTMEWETAPVHAILRALGMELQEAATGRTLRYNKRSLVNPAVRIATSP</sequence>
<dbReference type="SUPFAM" id="SSF56655">
    <property type="entry name" value="Carbohydrate phosphatase"/>
    <property type="match status" value="1"/>
</dbReference>
<keyword evidence="2" id="KW-1185">Reference proteome</keyword>
<dbReference type="SUPFAM" id="SSF52540">
    <property type="entry name" value="P-loop containing nucleoside triphosphate hydrolases"/>
    <property type="match status" value="1"/>
</dbReference>
<dbReference type="Gene3D" id="3.30.540.10">
    <property type="entry name" value="Fructose-1,6-Bisphosphatase, subunit A, domain 1"/>
    <property type="match status" value="1"/>
</dbReference>
<dbReference type="Gene3D" id="3.40.50.300">
    <property type="entry name" value="P-loop containing nucleotide triphosphate hydrolases"/>
    <property type="match status" value="1"/>
</dbReference>
<organism evidence="1 2">
    <name type="scientific">Desulfacinum infernum DSM 9756</name>
    <dbReference type="NCBI Taxonomy" id="1121391"/>
    <lineage>
        <taxon>Bacteria</taxon>
        <taxon>Pseudomonadati</taxon>
        <taxon>Thermodesulfobacteriota</taxon>
        <taxon>Syntrophobacteria</taxon>
        <taxon>Syntrophobacterales</taxon>
        <taxon>Syntrophobacteraceae</taxon>
        <taxon>Desulfacinum</taxon>
    </lineage>
</organism>
<dbReference type="AlphaFoldDB" id="A0A1M5HXF8"/>
<dbReference type="PANTHER" id="PTHR36978">
    <property type="entry name" value="P-LOOP CONTAINING NUCLEOTIDE TRIPHOSPHATE HYDROLASE"/>
    <property type="match status" value="1"/>
</dbReference>
<dbReference type="Gene3D" id="3.40.190.80">
    <property type="match status" value="1"/>
</dbReference>
<protein>
    <submittedName>
        <fullName evidence="1">3'-Phosphoadenosine 5'-phosphosulfate (PAPS) 3'-phosphatase</fullName>
    </submittedName>
</protein>
<dbReference type="RefSeq" id="WP_073041723.1">
    <property type="nucleotide sequence ID" value="NZ_FQVB01000049.1"/>
</dbReference>
<dbReference type="PANTHER" id="PTHR36978:SF4">
    <property type="entry name" value="P-LOOP CONTAINING NUCLEOSIDE TRIPHOSPHATE HYDROLASE PROTEIN"/>
    <property type="match status" value="1"/>
</dbReference>
<dbReference type="Pfam" id="PF17784">
    <property type="entry name" value="Sulfotransfer_4"/>
    <property type="match status" value="1"/>
</dbReference>
<name>A0A1M5HXF8_9BACT</name>
<dbReference type="STRING" id="1121391.SAMN02745206_03456"/>
<evidence type="ECO:0000313" key="1">
    <source>
        <dbReference type="EMBL" id="SHG20543.1"/>
    </source>
</evidence>
<gene>
    <name evidence="1" type="ORF">SAMN02745206_03456</name>
</gene>
<dbReference type="OrthoDB" id="9806624at2"/>
<evidence type="ECO:0000313" key="2">
    <source>
        <dbReference type="Proteomes" id="UP000184076"/>
    </source>
</evidence>
<dbReference type="EMBL" id="FQVB01000049">
    <property type="protein sequence ID" value="SHG20543.1"/>
    <property type="molecule type" value="Genomic_DNA"/>
</dbReference>
<dbReference type="Proteomes" id="UP000184076">
    <property type="component" value="Unassembled WGS sequence"/>
</dbReference>
<dbReference type="InterPro" id="IPR040632">
    <property type="entry name" value="Sulfotransfer_4"/>
</dbReference>